<dbReference type="Gene3D" id="3.90.190.10">
    <property type="entry name" value="Protein tyrosine phosphatase superfamily"/>
    <property type="match status" value="1"/>
</dbReference>
<dbReference type="Proteomes" id="UP001221142">
    <property type="component" value="Unassembled WGS sequence"/>
</dbReference>
<name>A0AAD7CFU6_9AGAR</name>
<comment type="caution">
    <text evidence="1">The sequence shown here is derived from an EMBL/GenBank/DDBJ whole genome shotgun (WGS) entry which is preliminary data.</text>
</comment>
<evidence type="ECO:0000313" key="1">
    <source>
        <dbReference type="EMBL" id="KAJ7647482.1"/>
    </source>
</evidence>
<dbReference type="EMBL" id="JARKIF010000002">
    <property type="protein sequence ID" value="KAJ7647482.1"/>
    <property type="molecule type" value="Genomic_DNA"/>
</dbReference>
<accession>A0AAD7CFU6</accession>
<protein>
    <submittedName>
        <fullName evidence="1">Uncharacterized protein</fullName>
    </submittedName>
</protein>
<gene>
    <name evidence="1" type="ORF">FB45DRAFT_200177</name>
</gene>
<dbReference type="AlphaFoldDB" id="A0AAD7CFU6"/>
<dbReference type="InterPro" id="IPR029021">
    <property type="entry name" value="Prot-tyrosine_phosphatase-like"/>
</dbReference>
<organism evidence="1 2">
    <name type="scientific">Roridomyces roridus</name>
    <dbReference type="NCBI Taxonomy" id="1738132"/>
    <lineage>
        <taxon>Eukaryota</taxon>
        <taxon>Fungi</taxon>
        <taxon>Dikarya</taxon>
        <taxon>Basidiomycota</taxon>
        <taxon>Agaricomycotina</taxon>
        <taxon>Agaricomycetes</taxon>
        <taxon>Agaricomycetidae</taxon>
        <taxon>Agaricales</taxon>
        <taxon>Marasmiineae</taxon>
        <taxon>Mycenaceae</taxon>
        <taxon>Roridomyces</taxon>
    </lineage>
</organism>
<keyword evidence="2" id="KW-1185">Reference proteome</keyword>
<sequence>MSLTQTVVLPPLEFASLDLSSLESLLPAEKPPTGLPVLESLASQHHFSTYHRVKYGATGSPARYVPLSIHFPDHMRELQARQRMASCATNAWWPCDAPREPKPLLGPCGIPTVDSLVALRDELQAAMEDQLGPAHLPVPNELRNFKTSSTHPINISAIIPPELIPLISSHLVLADGPTLFDIPPSFALDRLTAAQYHDNSIQPLPPPPPPPIIPPVPTRAAVTEALKAAIDTTVTSVSLSVTVSVAVEERAAFAIGNLFMSSCPGKKVRLQGPVKGRSGVCRDLHADLRRMKDLGVGCVVCCLDDAELEFLGAPWQLYEPAA</sequence>
<evidence type="ECO:0000313" key="2">
    <source>
        <dbReference type="Proteomes" id="UP001221142"/>
    </source>
</evidence>
<reference evidence="1" key="1">
    <citation type="submission" date="2023-03" db="EMBL/GenBank/DDBJ databases">
        <title>Massive genome expansion in bonnet fungi (Mycena s.s.) driven by repeated elements and novel gene families across ecological guilds.</title>
        <authorList>
            <consortium name="Lawrence Berkeley National Laboratory"/>
            <person name="Harder C.B."/>
            <person name="Miyauchi S."/>
            <person name="Viragh M."/>
            <person name="Kuo A."/>
            <person name="Thoen E."/>
            <person name="Andreopoulos B."/>
            <person name="Lu D."/>
            <person name="Skrede I."/>
            <person name="Drula E."/>
            <person name="Henrissat B."/>
            <person name="Morin E."/>
            <person name="Kohler A."/>
            <person name="Barry K."/>
            <person name="LaButti K."/>
            <person name="Morin E."/>
            <person name="Salamov A."/>
            <person name="Lipzen A."/>
            <person name="Mereny Z."/>
            <person name="Hegedus B."/>
            <person name="Baldrian P."/>
            <person name="Stursova M."/>
            <person name="Weitz H."/>
            <person name="Taylor A."/>
            <person name="Grigoriev I.V."/>
            <person name="Nagy L.G."/>
            <person name="Martin F."/>
            <person name="Kauserud H."/>
        </authorList>
    </citation>
    <scope>NUCLEOTIDE SEQUENCE</scope>
    <source>
        <strain evidence="1">9284</strain>
    </source>
</reference>
<proteinExistence type="predicted"/>